<dbReference type="PANTHER" id="PTHR24120">
    <property type="entry name" value="GH07239P"/>
    <property type="match status" value="1"/>
</dbReference>
<accession>A0A4Z1TAE0</accession>
<feature type="domain" description="RING-type" evidence="3">
    <location>
        <begin position="561"/>
        <end position="597"/>
    </location>
</feature>
<dbReference type="InterPro" id="IPR002110">
    <property type="entry name" value="Ankyrin_rpt"/>
</dbReference>
<dbReference type="PROSITE" id="PS50089">
    <property type="entry name" value="ZF_RING_2"/>
    <property type="match status" value="1"/>
</dbReference>
<evidence type="ECO:0000313" key="4">
    <source>
        <dbReference type="EMBL" id="TNJ29479.1"/>
    </source>
</evidence>
<dbReference type="GO" id="GO:0008270">
    <property type="term" value="F:zinc ion binding"/>
    <property type="evidence" value="ECO:0007669"/>
    <property type="project" value="UniProtKB-KW"/>
</dbReference>
<dbReference type="OrthoDB" id="194358at2759"/>
<keyword evidence="5" id="KW-1185">Reference proteome</keyword>
<dbReference type="Pfam" id="PF13920">
    <property type="entry name" value="zf-C3HC4_3"/>
    <property type="match status" value="1"/>
</dbReference>
<dbReference type="PROSITE" id="PS50297">
    <property type="entry name" value="ANK_REP_REGION"/>
    <property type="match status" value="1"/>
</dbReference>
<dbReference type="Proteomes" id="UP000315496">
    <property type="component" value="Chromosome 1"/>
</dbReference>
<dbReference type="InterPro" id="IPR036770">
    <property type="entry name" value="Ankyrin_rpt-contain_sf"/>
</dbReference>
<keyword evidence="1" id="KW-0040">ANK repeat</keyword>
<sequence>METKLITAAKKGDPSEIQKHLDDGLRRDRSGMTALMWAAMKGHSDCVRILVDLEVGLQEQNGQTALQFAASNGHTSSVAILLPGEAGMRRNNGETALMLAAQGGHTKCVSLLYEYEVGMQDEKGWTALMHTVHWGFLSCAQILLSEVGMISTFEQNNETSLTALLLAKGKGHQRLIKLLRPYEQGLIGRPACISDSLISSQHPLEGSVKQDLNTKTTGTIRLSSPKEPWPLLLAAIIGDIKQAKRNLNDIGMQTQRGETALMYAAAHGHLDVVKLLLTREQGMQDVTGRTALCYAIANDNLKCAQCLLGEADIRDTQGYGPFDICASEHIVLVKTLLQDLDKRPAVEVALDHGYNMCVVALVAHTFNLRVPVGCTLLMVGVLTHQMNLIEKNLIQKRVQDSRGWTACMYAALVNNLEALRILLPDELGLINNDGNTALLISLESHNFDCAYLLVDEVFAHDASGISQYDRIRALAQLDRYLELQNNLLSYLEALHCIATTQLCFLTREYLLTRLHALLDTDTDPSLNDAIWGTLLGEDEAITILNDIMVKLEEEEDHEESCVVCLSTPPEVIFLQCHHFVVCQNCADQLDPWCPICQAVILGALIPICPSP</sequence>
<feature type="repeat" description="ANK" evidence="1">
    <location>
        <begin position="256"/>
        <end position="277"/>
    </location>
</feature>
<dbReference type="SUPFAM" id="SSF57850">
    <property type="entry name" value="RING/U-box"/>
    <property type="match status" value="1"/>
</dbReference>
<name>A0A4Z1TAE0_GIAMU</name>
<dbReference type="AlphaFoldDB" id="A0A4Z1TAE0"/>
<evidence type="ECO:0000256" key="1">
    <source>
        <dbReference type="PROSITE-ProRule" id="PRU00023"/>
    </source>
</evidence>
<feature type="repeat" description="ANK" evidence="1">
    <location>
        <begin position="30"/>
        <end position="62"/>
    </location>
</feature>
<keyword evidence="2" id="KW-0863">Zinc-finger</keyword>
<proteinExistence type="predicted"/>
<dbReference type="PROSITE" id="PS50088">
    <property type="entry name" value="ANK_REPEAT"/>
    <property type="match status" value="3"/>
</dbReference>
<organism evidence="4 5">
    <name type="scientific">Giardia muris</name>
    <dbReference type="NCBI Taxonomy" id="5742"/>
    <lineage>
        <taxon>Eukaryota</taxon>
        <taxon>Metamonada</taxon>
        <taxon>Diplomonadida</taxon>
        <taxon>Hexamitidae</taxon>
        <taxon>Giardiinae</taxon>
        <taxon>Giardia</taxon>
    </lineage>
</organism>
<comment type="caution">
    <text evidence="4">The sequence shown here is derived from an EMBL/GenBank/DDBJ whole genome shotgun (WGS) entry which is preliminary data.</text>
</comment>
<keyword evidence="2" id="KW-0479">Metal-binding</keyword>
<protein>
    <submittedName>
        <fullName evidence="4">Ankyrin repeat protein 2</fullName>
    </submittedName>
</protein>
<dbReference type="SMART" id="SM00184">
    <property type="entry name" value="RING"/>
    <property type="match status" value="1"/>
</dbReference>
<evidence type="ECO:0000259" key="3">
    <source>
        <dbReference type="PROSITE" id="PS50089"/>
    </source>
</evidence>
<evidence type="ECO:0000313" key="5">
    <source>
        <dbReference type="Proteomes" id="UP000315496"/>
    </source>
</evidence>
<evidence type="ECO:0000256" key="2">
    <source>
        <dbReference type="PROSITE-ProRule" id="PRU00175"/>
    </source>
</evidence>
<dbReference type="SMART" id="SM00248">
    <property type="entry name" value="ANK"/>
    <property type="match status" value="9"/>
</dbReference>
<keyword evidence="2" id="KW-0862">Zinc</keyword>
<dbReference type="Pfam" id="PF00023">
    <property type="entry name" value="Ank"/>
    <property type="match status" value="1"/>
</dbReference>
<dbReference type="Gene3D" id="3.30.40.10">
    <property type="entry name" value="Zinc/RING finger domain, C3HC4 (zinc finger)"/>
    <property type="match status" value="1"/>
</dbReference>
<dbReference type="PANTHER" id="PTHR24120:SF4">
    <property type="entry name" value="GH07239P"/>
    <property type="match status" value="1"/>
</dbReference>
<reference evidence="4 5" key="1">
    <citation type="submission" date="2019-05" db="EMBL/GenBank/DDBJ databases">
        <title>The compact genome of Giardia muris reveals important steps in the evolution of intestinal protozoan parasites.</title>
        <authorList>
            <person name="Xu F."/>
            <person name="Jimenez-Gonzalez A."/>
            <person name="Einarsson E."/>
            <person name="Astvaldsson A."/>
            <person name="Peirasmaki D."/>
            <person name="Eckmann L."/>
            <person name="Andersson J.O."/>
            <person name="Svard S.G."/>
            <person name="Jerlstrom-Hultqvist J."/>
        </authorList>
    </citation>
    <scope>NUCLEOTIDE SEQUENCE [LARGE SCALE GENOMIC DNA]</scope>
    <source>
        <strain evidence="4 5">Roberts-Thomson</strain>
    </source>
</reference>
<dbReference type="SUPFAM" id="SSF48403">
    <property type="entry name" value="Ankyrin repeat"/>
    <property type="match status" value="2"/>
</dbReference>
<dbReference type="Pfam" id="PF12796">
    <property type="entry name" value="Ank_2"/>
    <property type="match status" value="3"/>
</dbReference>
<dbReference type="InterPro" id="IPR013083">
    <property type="entry name" value="Znf_RING/FYVE/PHD"/>
</dbReference>
<dbReference type="VEuPathDB" id="GiardiaDB:GMRT_10228"/>
<dbReference type="EMBL" id="VDLU01000001">
    <property type="protein sequence ID" value="TNJ29479.1"/>
    <property type="molecule type" value="Genomic_DNA"/>
</dbReference>
<gene>
    <name evidence="4" type="ORF">GMRT_10228</name>
</gene>
<feature type="repeat" description="ANK" evidence="1">
    <location>
        <begin position="61"/>
        <end position="93"/>
    </location>
</feature>
<dbReference type="Gene3D" id="1.25.40.20">
    <property type="entry name" value="Ankyrin repeat-containing domain"/>
    <property type="match status" value="3"/>
</dbReference>
<dbReference type="InterPro" id="IPR001841">
    <property type="entry name" value="Znf_RING"/>
</dbReference>